<accession>A0ABX8H2P3</accession>
<keyword evidence="2" id="KW-1185">Reference proteome</keyword>
<gene>
    <name evidence="1" type="ORF">KM029_20650</name>
</gene>
<dbReference type="EMBL" id="CP076129">
    <property type="protein sequence ID" value="QWG10095.1"/>
    <property type="molecule type" value="Genomic_DNA"/>
</dbReference>
<dbReference type="PANTHER" id="PTHR41317">
    <property type="entry name" value="PD-(D_E)XK NUCLEASE FAMILY TRANSPOSASE"/>
    <property type="match status" value="1"/>
</dbReference>
<name>A0ABX8H2P3_9BACT</name>
<reference evidence="1 2" key="1">
    <citation type="submission" date="2021-05" db="EMBL/GenBank/DDBJ databases">
        <title>Comparative genomic studies on the polysaccharide-degrading batcterial strains of the Flammeovirga genus.</title>
        <authorList>
            <person name="Zewei F."/>
            <person name="Zheng Z."/>
            <person name="Yu L."/>
            <person name="Ruyue G."/>
            <person name="Yanhong M."/>
            <person name="Yuanyuan C."/>
            <person name="Jingyan G."/>
            <person name="Wenjun H."/>
        </authorList>
    </citation>
    <scope>NUCLEOTIDE SEQUENCE [LARGE SCALE GENOMIC DNA]</scope>
    <source>
        <strain evidence="1 2">YS10</strain>
    </source>
</reference>
<dbReference type="NCBIfam" id="TIGR01784">
    <property type="entry name" value="T_den_put_tspse"/>
    <property type="match status" value="1"/>
</dbReference>
<dbReference type="Proteomes" id="UP000682802">
    <property type="component" value="Chromosome 2"/>
</dbReference>
<proteinExistence type="predicted"/>
<dbReference type="Pfam" id="PF12784">
    <property type="entry name" value="PDDEXK_2"/>
    <property type="match status" value="1"/>
</dbReference>
<dbReference type="InterPro" id="IPR010106">
    <property type="entry name" value="RpnA"/>
</dbReference>
<dbReference type="RefSeq" id="WP_144076748.1">
    <property type="nucleotide sequence ID" value="NZ_CP076129.1"/>
</dbReference>
<organism evidence="1 2">
    <name type="scientific">Flammeovirga kamogawensis</name>
    <dbReference type="NCBI Taxonomy" id="373891"/>
    <lineage>
        <taxon>Bacteria</taxon>
        <taxon>Pseudomonadati</taxon>
        <taxon>Bacteroidota</taxon>
        <taxon>Cytophagia</taxon>
        <taxon>Cytophagales</taxon>
        <taxon>Flammeovirgaceae</taxon>
        <taxon>Flammeovirga</taxon>
    </lineage>
</organism>
<sequence length="290" mass="34143">MAHSKYINPFTDFGFKKIFGEEANKDILIDFLNAILPEEDQIKTLEYKQQEQLARRDVDRKAIYDLYCENEKGEKFIVELQRAKQEFFKDRTLYYATFPIQEQAERGTDWKYQLKGVYVIGLMNFTFDSSAEFHHNIKLRDEKGNTFYDKLSFVYLELPKFSKPLTEQSTLFDKWIYAIKNMPNLDNIPPLLQERTFKKLFKISEYSAMNETDKVSYEESLKTFRDYVNTLDQAKEEGIIEGMEKGMEKGKKEQAIETAKNLLKLKLNLTIEQIAESTGLSIDEVKNIQQ</sequence>
<dbReference type="PANTHER" id="PTHR41317:SF1">
    <property type="entry name" value="PD-(D_E)XK NUCLEASE FAMILY TRANSPOSASE"/>
    <property type="match status" value="1"/>
</dbReference>
<evidence type="ECO:0000313" key="2">
    <source>
        <dbReference type="Proteomes" id="UP000682802"/>
    </source>
</evidence>
<protein>
    <submittedName>
        <fullName evidence="1">Rpn family recombination-promoting nuclease/putative transposase</fullName>
    </submittedName>
</protein>
<evidence type="ECO:0000313" key="1">
    <source>
        <dbReference type="EMBL" id="QWG10095.1"/>
    </source>
</evidence>